<gene>
    <name evidence="1" type="ORF">SAMN05216431_10918</name>
</gene>
<dbReference type="EMBL" id="FOCC01000009">
    <property type="protein sequence ID" value="SEM79731.1"/>
    <property type="molecule type" value="Genomic_DNA"/>
</dbReference>
<evidence type="ECO:0000313" key="2">
    <source>
        <dbReference type="Proteomes" id="UP000182089"/>
    </source>
</evidence>
<dbReference type="Proteomes" id="UP000182089">
    <property type="component" value="Unassembled WGS sequence"/>
</dbReference>
<sequence>MSKITEEEIINDVYNLIVDVDVYEDERAILVNFKNRMTGKADFKNELMNLEVGLRQLAIKNLSKNKKMSSAVGNFYKKISSYGQIELNWARGLVMTGWMF</sequence>
<organism evidence="1 2">
    <name type="scientific">Ligilactobacillus ruminis</name>
    <dbReference type="NCBI Taxonomy" id="1623"/>
    <lineage>
        <taxon>Bacteria</taxon>
        <taxon>Bacillati</taxon>
        <taxon>Bacillota</taxon>
        <taxon>Bacilli</taxon>
        <taxon>Lactobacillales</taxon>
        <taxon>Lactobacillaceae</taxon>
        <taxon>Ligilactobacillus</taxon>
    </lineage>
</organism>
<comment type="caution">
    <text evidence="1">The sequence shown here is derived from an EMBL/GenBank/DDBJ whole genome shotgun (WGS) entry which is preliminary data.</text>
</comment>
<name>A0ABY1ACG1_9LACO</name>
<dbReference type="Pfam" id="PF08951">
    <property type="entry name" value="EntA_Immun"/>
    <property type="match status" value="1"/>
</dbReference>
<protein>
    <submittedName>
        <fullName evidence="1">Enterocin A Immunity</fullName>
    </submittedName>
</protein>
<evidence type="ECO:0000313" key="1">
    <source>
        <dbReference type="EMBL" id="SEM79731.1"/>
    </source>
</evidence>
<dbReference type="CDD" id="cd21059">
    <property type="entry name" value="LciA-like"/>
    <property type="match status" value="1"/>
</dbReference>
<reference evidence="1 2" key="1">
    <citation type="submission" date="2016-10" db="EMBL/GenBank/DDBJ databases">
        <authorList>
            <person name="Varghese N."/>
            <person name="Submissions S."/>
        </authorList>
    </citation>
    <scope>NUCLEOTIDE SEQUENCE [LARGE SCALE GENOMIC DNA]</scope>
    <source>
        <strain evidence="1 2">WC1T17</strain>
    </source>
</reference>
<proteinExistence type="predicted"/>
<dbReference type="InterPro" id="IPR015046">
    <property type="entry name" value="LciA_Immunity-like"/>
</dbReference>
<accession>A0ABY1ACG1</accession>